<gene>
    <name evidence="2" type="ORF">ACFSX3_30715</name>
</gene>
<dbReference type="RefSeq" id="WP_209994292.1">
    <property type="nucleotide sequence ID" value="NZ_JBHUKY010000096.1"/>
</dbReference>
<feature type="domain" description="N-acetyltransferase" evidence="1">
    <location>
        <begin position="129"/>
        <end position="262"/>
    </location>
</feature>
<dbReference type="CDD" id="cd04301">
    <property type="entry name" value="NAT_SF"/>
    <property type="match status" value="1"/>
</dbReference>
<dbReference type="EMBL" id="JBHUKY010000096">
    <property type="protein sequence ID" value="MFD2414225.1"/>
    <property type="molecule type" value="Genomic_DNA"/>
</dbReference>
<keyword evidence="2" id="KW-0012">Acyltransferase</keyword>
<protein>
    <submittedName>
        <fullName evidence="2">GNAT family N-acetyltransferase</fullName>
        <ecNumber evidence="2">2.3.1.-</ecNumber>
    </submittedName>
</protein>
<dbReference type="Gene3D" id="3.40.630.30">
    <property type="match status" value="1"/>
</dbReference>
<dbReference type="EC" id="2.3.1.-" evidence="2"/>
<dbReference type="InterPro" id="IPR000182">
    <property type="entry name" value="GNAT_dom"/>
</dbReference>
<evidence type="ECO:0000313" key="2">
    <source>
        <dbReference type="EMBL" id="MFD2414225.1"/>
    </source>
</evidence>
<organism evidence="2 3">
    <name type="scientific">Paenibacillus rhizoplanae</name>
    <dbReference type="NCBI Taxonomy" id="1917181"/>
    <lineage>
        <taxon>Bacteria</taxon>
        <taxon>Bacillati</taxon>
        <taxon>Bacillota</taxon>
        <taxon>Bacilli</taxon>
        <taxon>Bacillales</taxon>
        <taxon>Paenibacillaceae</taxon>
        <taxon>Paenibacillus</taxon>
    </lineage>
</organism>
<sequence>MNHDYYVDCITDGMEKYLHTLALAEHMQYHQGDVEWISPLPGFDGPSLVFKVSLEEDTAIEHIDKLLPDLKSGVLPKIWFIPPSSKPANLTTILASKGFRDLSDPENPEWGMALDLAKIHNLPLSNPRINIHRVTSSSEFALWIDVVNEALHGWPMLDQTYHEFWLSRSELSFYLAYLDGVPIATSAAIQTGNQASIEFVSTLQQYRNQGAASALCLKTLHDLHNKGVHTATLRASHEANALYTKLGFKPYFQTVVMSFEDPGEH</sequence>
<dbReference type="Pfam" id="PF00583">
    <property type="entry name" value="Acetyltransf_1"/>
    <property type="match status" value="1"/>
</dbReference>
<accession>A0ABW5FGU6</accession>
<dbReference type="Proteomes" id="UP001597448">
    <property type="component" value="Unassembled WGS sequence"/>
</dbReference>
<evidence type="ECO:0000259" key="1">
    <source>
        <dbReference type="PROSITE" id="PS51186"/>
    </source>
</evidence>
<evidence type="ECO:0000313" key="3">
    <source>
        <dbReference type="Proteomes" id="UP001597448"/>
    </source>
</evidence>
<dbReference type="GO" id="GO:0016746">
    <property type="term" value="F:acyltransferase activity"/>
    <property type="evidence" value="ECO:0007669"/>
    <property type="project" value="UniProtKB-KW"/>
</dbReference>
<name>A0ABW5FGU6_9BACL</name>
<proteinExistence type="predicted"/>
<dbReference type="SUPFAM" id="SSF55729">
    <property type="entry name" value="Acyl-CoA N-acyltransferases (Nat)"/>
    <property type="match status" value="1"/>
</dbReference>
<keyword evidence="3" id="KW-1185">Reference proteome</keyword>
<comment type="caution">
    <text evidence="2">The sequence shown here is derived from an EMBL/GenBank/DDBJ whole genome shotgun (WGS) entry which is preliminary data.</text>
</comment>
<reference evidence="3" key="1">
    <citation type="journal article" date="2019" name="Int. J. Syst. Evol. Microbiol.">
        <title>The Global Catalogue of Microorganisms (GCM) 10K type strain sequencing project: providing services to taxonomists for standard genome sequencing and annotation.</title>
        <authorList>
            <consortium name="The Broad Institute Genomics Platform"/>
            <consortium name="The Broad Institute Genome Sequencing Center for Infectious Disease"/>
            <person name="Wu L."/>
            <person name="Ma J."/>
        </authorList>
    </citation>
    <scope>NUCLEOTIDE SEQUENCE [LARGE SCALE GENOMIC DNA]</scope>
    <source>
        <strain evidence="3">CCM 8725</strain>
    </source>
</reference>
<dbReference type="PROSITE" id="PS51186">
    <property type="entry name" value="GNAT"/>
    <property type="match status" value="1"/>
</dbReference>
<dbReference type="InterPro" id="IPR016181">
    <property type="entry name" value="Acyl_CoA_acyltransferase"/>
</dbReference>
<keyword evidence="2" id="KW-0808">Transferase</keyword>